<comment type="caution">
    <text evidence="2">The sequence shown here is derived from an EMBL/GenBank/DDBJ whole genome shotgun (WGS) entry which is preliminary data.</text>
</comment>
<evidence type="ECO:0000256" key="1">
    <source>
        <dbReference type="SAM" id="MobiDB-lite"/>
    </source>
</evidence>
<gene>
    <name evidence="2" type="ORF">HNQ41_000887</name>
</gene>
<proteinExistence type="predicted"/>
<organism evidence="2 3">
    <name type="scientific">Texcoconibacillus texcoconensis</name>
    <dbReference type="NCBI Taxonomy" id="1095777"/>
    <lineage>
        <taxon>Bacteria</taxon>
        <taxon>Bacillati</taxon>
        <taxon>Bacillota</taxon>
        <taxon>Bacilli</taxon>
        <taxon>Bacillales</taxon>
        <taxon>Bacillaceae</taxon>
        <taxon>Texcoconibacillus</taxon>
    </lineage>
</organism>
<protein>
    <submittedName>
        <fullName evidence="2">Uncharacterized protein</fullName>
    </submittedName>
</protein>
<dbReference type="RefSeq" id="WP_184663202.1">
    <property type="nucleotide sequence ID" value="NZ_JACHHB010000003.1"/>
</dbReference>
<dbReference type="Proteomes" id="UP000551878">
    <property type="component" value="Unassembled WGS sequence"/>
</dbReference>
<feature type="compositionally biased region" description="Basic and acidic residues" evidence="1">
    <location>
        <begin position="34"/>
        <end position="53"/>
    </location>
</feature>
<accession>A0A840QN24</accession>
<evidence type="ECO:0000313" key="3">
    <source>
        <dbReference type="Proteomes" id="UP000551878"/>
    </source>
</evidence>
<dbReference type="AlphaFoldDB" id="A0A840QN24"/>
<feature type="region of interest" description="Disordered" evidence="1">
    <location>
        <begin position="1"/>
        <end position="53"/>
    </location>
</feature>
<name>A0A840QN24_9BACI</name>
<reference evidence="2 3" key="1">
    <citation type="submission" date="2020-08" db="EMBL/GenBank/DDBJ databases">
        <title>Genomic Encyclopedia of Type Strains, Phase IV (KMG-IV): sequencing the most valuable type-strain genomes for metagenomic binning, comparative biology and taxonomic classification.</title>
        <authorList>
            <person name="Goeker M."/>
        </authorList>
    </citation>
    <scope>NUCLEOTIDE SEQUENCE [LARGE SCALE GENOMIC DNA]</scope>
    <source>
        <strain evidence="2 3">DSM 24696</strain>
    </source>
</reference>
<dbReference type="EMBL" id="JACHHB010000003">
    <property type="protein sequence ID" value="MBB5172743.1"/>
    <property type="molecule type" value="Genomic_DNA"/>
</dbReference>
<sequence length="53" mass="6461">MSKETKLDYGFYDNEGESEVHDELMNSYYQNSPHHPERQGHEKNKQRNENKYQ</sequence>
<keyword evidence="3" id="KW-1185">Reference proteome</keyword>
<evidence type="ECO:0000313" key="2">
    <source>
        <dbReference type="EMBL" id="MBB5172743.1"/>
    </source>
</evidence>